<comment type="subcellular location">
    <subcellularLocation>
        <location evidence="1">Membrane</location>
        <topology evidence="1">Multi-pass membrane protein</topology>
    </subcellularLocation>
</comment>
<accession>A0A8H5G4Q2</accession>
<dbReference type="Proteomes" id="UP000559027">
    <property type="component" value="Unassembled WGS sequence"/>
</dbReference>
<feature type="transmembrane region" description="Helical" evidence="6">
    <location>
        <begin position="188"/>
        <end position="216"/>
    </location>
</feature>
<evidence type="ECO:0000256" key="3">
    <source>
        <dbReference type="ARBA" id="ARBA00022989"/>
    </source>
</evidence>
<dbReference type="Pfam" id="PF13520">
    <property type="entry name" value="AA_permease_2"/>
    <property type="match status" value="1"/>
</dbReference>
<dbReference type="Gene3D" id="1.20.1740.10">
    <property type="entry name" value="Amino acid/polyamine transporter I"/>
    <property type="match status" value="1"/>
</dbReference>
<evidence type="ECO:0000313" key="7">
    <source>
        <dbReference type="EMBL" id="KAF5358347.1"/>
    </source>
</evidence>
<feature type="region of interest" description="Disordered" evidence="5">
    <location>
        <begin position="565"/>
        <end position="592"/>
    </location>
</feature>
<proteinExistence type="predicted"/>
<feature type="transmembrane region" description="Helical" evidence="6">
    <location>
        <begin position="387"/>
        <end position="408"/>
    </location>
</feature>
<comment type="caution">
    <text evidence="7">The sequence shown here is derived from an EMBL/GenBank/DDBJ whole genome shotgun (WGS) entry which is preliminary data.</text>
</comment>
<evidence type="ECO:0000256" key="5">
    <source>
        <dbReference type="SAM" id="MobiDB-lite"/>
    </source>
</evidence>
<name>A0A8H5G4Q2_9AGAR</name>
<evidence type="ECO:0000313" key="8">
    <source>
        <dbReference type="Proteomes" id="UP000559027"/>
    </source>
</evidence>
<dbReference type="PANTHER" id="PTHR11785">
    <property type="entry name" value="AMINO ACID TRANSPORTER"/>
    <property type="match status" value="1"/>
</dbReference>
<feature type="transmembrane region" description="Helical" evidence="6">
    <location>
        <begin position="237"/>
        <end position="258"/>
    </location>
</feature>
<dbReference type="PANTHER" id="PTHR11785:SF512">
    <property type="entry name" value="SOBREMESA, ISOFORM B"/>
    <property type="match status" value="1"/>
</dbReference>
<dbReference type="GO" id="GO:0016020">
    <property type="term" value="C:membrane"/>
    <property type="evidence" value="ECO:0007669"/>
    <property type="project" value="UniProtKB-SubCell"/>
</dbReference>
<evidence type="ECO:0000256" key="1">
    <source>
        <dbReference type="ARBA" id="ARBA00004141"/>
    </source>
</evidence>
<dbReference type="EMBL" id="JAACJO010000005">
    <property type="protein sequence ID" value="KAF5358347.1"/>
    <property type="molecule type" value="Genomic_DNA"/>
</dbReference>
<feature type="transmembrane region" description="Helical" evidence="6">
    <location>
        <begin position="264"/>
        <end position="288"/>
    </location>
</feature>
<reference evidence="7 8" key="1">
    <citation type="journal article" date="2020" name="ISME J.">
        <title>Uncovering the hidden diversity of litter-decomposition mechanisms in mushroom-forming fungi.</title>
        <authorList>
            <person name="Floudas D."/>
            <person name="Bentzer J."/>
            <person name="Ahren D."/>
            <person name="Johansson T."/>
            <person name="Persson P."/>
            <person name="Tunlid A."/>
        </authorList>
    </citation>
    <scope>NUCLEOTIDE SEQUENCE [LARGE SCALE GENOMIC DNA]</scope>
    <source>
        <strain evidence="7 8">CBS 146.42</strain>
    </source>
</reference>
<sequence length="592" mass="64163">MPMTSFAREEYVALRSPLRNHSILSSRHSPHDSEESLRALELDEGPAASVPQGSGRARSYSVSGFNYQEDLLPLTTSVTEPIIAHGHGEKSLGLVNGWSGDLRGTTLYSYSSRHCPVCWFAARLAPAFSRVASSSPGVVVANTQSVGASLMVWLVSGVLAWTGASSYAELGSAIPQNGGPQAYLSYAYGPLVSYLFAWTAIIALKPGANAVIALIFAEYMNRLFFSNQASPDDIPQWAIKLTAAGAVLVVTFLCVATRKLGNRVAVVFTAAKVTALIFVMTLGVIQLARGKATASFRQPWFEGSSRSPSSYSLALYSGLWSFDGWDQVTYVGGEIHRPERNIPRAIHSSMAIVTLLFLVANISYFVVLDRDLVGSSNTVALDFGRALFGPIGGTIFAIMVVISCFGALNGGFLTSSHLIYAAGREGFIPSMFGRLHTSRKTPLNAALLQATITIIFIAIGGGFRSLINFAVVASWAFYFLTVMGLIILRFKEPLLERPYRTWITTPLTFCAVALFLLCMPVFAAPLEAIAVCGFVLTGIPVYYMTQRNDDGPSWLRSIISRVRGRQPSDDGWVPVSTEADEPIEMVEGRSRR</sequence>
<evidence type="ECO:0000256" key="6">
    <source>
        <dbReference type="SAM" id="Phobius"/>
    </source>
</evidence>
<evidence type="ECO:0008006" key="9">
    <source>
        <dbReference type="Google" id="ProtNLM"/>
    </source>
</evidence>
<feature type="transmembrane region" description="Helical" evidence="6">
    <location>
        <begin position="150"/>
        <end position="168"/>
    </location>
</feature>
<dbReference type="OrthoDB" id="5982228at2759"/>
<evidence type="ECO:0000256" key="2">
    <source>
        <dbReference type="ARBA" id="ARBA00022692"/>
    </source>
</evidence>
<dbReference type="FunFam" id="1.20.1740.10:FF:000042">
    <property type="entry name" value="Similar to amino acid transporter"/>
    <property type="match status" value="1"/>
</dbReference>
<feature type="transmembrane region" description="Helical" evidence="6">
    <location>
        <begin position="443"/>
        <end position="463"/>
    </location>
</feature>
<organism evidence="7 8">
    <name type="scientific">Leucocoprinus leucothites</name>
    <dbReference type="NCBI Taxonomy" id="201217"/>
    <lineage>
        <taxon>Eukaryota</taxon>
        <taxon>Fungi</taxon>
        <taxon>Dikarya</taxon>
        <taxon>Basidiomycota</taxon>
        <taxon>Agaricomycotina</taxon>
        <taxon>Agaricomycetes</taxon>
        <taxon>Agaricomycetidae</taxon>
        <taxon>Agaricales</taxon>
        <taxon>Agaricineae</taxon>
        <taxon>Agaricaceae</taxon>
        <taxon>Leucocoprinus</taxon>
    </lineage>
</organism>
<evidence type="ECO:0000256" key="4">
    <source>
        <dbReference type="ARBA" id="ARBA00023136"/>
    </source>
</evidence>
<feature type="transmembrane region" description="Helical" evidence="6">
    <location>
        <begin position="528"/>
        <end position="545"/>
    </location>
</feature>
<gene>
    <name evidence="7" type="ORF">D9756_001545</name>
</gene>
<keyword evidence="8" id="KW-1185">Reference proteome</keyword>
<dbReference type="AlphaFoldDB" id="A0A8H5G4Q2"/>
<protein>
    <recommendedName>
        <fullName evidence="9">L-methionine transporter</fullName>
    </recommendedName>
</protein>
<dbReference type="GO" id="GO:0015179">
    <property type="term" value="F:L-amino acid transmembrane transporter activity"/>
    <property type="evidence" value="ECO:0007669"/>
    <property type="project" value="TreeGrafter"/>
</dbReference>
<feature type="transmembrane region" description="Helical" evidence="6">
    <location>
        <begin position="469"/>
        <end position="490"/>
    </location>
</feature>
<keyword evidence="2 6" id="KW-0812">Transmembrane</keyword>
<feature type="transmembrane region" description="Helical" evidence="6">
    <location>
        <begin position="345"/>
        <end position="367"/>
    </location>
</feature>
<dbReference type="InterPro" id="IPR050598">
    <property type="entry name" value="AminoAcid_Transporter"/>
</dbReference>
<feature type="transmembrane region" description="Helical" evidence="6">
    <location>
        <begin position="502"/>
        <end position="522"/>
    </location>
</feature>
<dbReference type="InterPro" id="IPR002293">
    <property type="entry name" value="AA/rel_permease1"/>
</dbReference>
<keyword evidence="3 6" id="KW-1133">Transmembrane helix</keyword>
<keyword evidence="4 6" id="KW-0472">Membrane</keyword>